<dbReference type="RefSeq" id="WP_156666608.1">
    <property type="nucleotide sequence ID" value="NZ_CACRUO010000026.1"/>
</dbReference>
<keyword evidence="7" id="KW-0406">Ion transport</keyword>
<evidence type="ECO:0000259" key="11">
    <source>
        <dbReference type="Pfam" id="PF00999"/>
    </source>
</evidence>
<evidence type="ECO:0000313" key="12">
    <source>
        <dbReference type="EMBL" id="VYT92708.1"/>
    </source>
</evidence>
<organism evidence="12">
    <name type="scientific">Staphylococcus simulans</name>
    <dbReference type="NCBI Taxonomy" id="1286"/>
    <lineage>
        <taxon>Bacteria</taxon>
        <taxon>Bacillati</taxon>
        <taxon>Bacillota</taxon>
        <taxon>Bacilli</taxon>
        <taxon>Bacillales</taxon>
        <taxon>Staphylococcaceae</taxon>
        <taxon>Staphylococcus</taxon>
    </lineage>
</organism>
<accession>A0A6N3ARB7</accession>
<feature type="transmembrane region" description="Helical" evidence="10">
    <location>
        <begin position="309"/>
        <end position="340"/>
    </location>
</feature>
<dbReference type="InterPro" id="IPR018422">
    <property type="entry name" value="Cation/H_exchanger_CPA1"/>
</dbReference>
<dbReference type="EMBL" id="CACRUO010000026">
    <property type="protein sequence ID" value="VYT92708.1"/>
    <property type="molecule type" value="Genomic_DNA"/>
</dbReference>
<feature type="transmembrane region" description="Helical" evidence="10">
    <location>
        <begin position="184"/>
        <end position="205"/>
    </location>
</feature>
<keyword evidence="4 10" id="KW-0812">Transmembrane</keyword>
<dbReference type="AlphaFoldDB" id="A0A6N3ARB7"/>
<evidence type="ECO:0000256" key="8">
    <source>
        <dbReference type="ARBA" id="ARBA00023136"/>
    </source>
</evidence>
<feature type="transmembrane region" description="Helical" evidence="10">
    <location>
        <begin position="277"/>
        <end position="294"/>
    </location>
</feature>
<sequence>MEIIEGLLVFIAAIILSSLIHSLFLPKVPLAFIQIILGALIFLTPIPVNFRFDTEVFMVALIAPLLFIEGVNVSRVSLKRYIKPVMMMALGLVFTTVIGVGFFIHWVWPSLPMPAGFALAAVLCPTDAVAVSAITKGKILPKGSMTILEGESLLNDAAGIISFKIAVAALITGAFSITDAIGQFLITSIGGLVIGLIVGIILVRLRIVLARKGVESNNMFVFIQLLTPFVSYLAAEVFHASGIIAAVISGLVHGFERDRINQISNQLKLSYTQTWNLLSYVLNGFVFVILGYIVPETVKNIIKTEPQNLVFLLGITGLIALAVYVFRFLWVYVLYPYFYLPVSPFQRAMNDGENKEQGETKPKRSKYAMIMTLCGVHGTISLAIALTFPYMLGERTSFVYRNDLLFISAGMVVLSLVIAQVLLPLITPVMKKVEVEGMSFREARIYILEQTIDYLRRHATPETSFNYGNVIKIYHDRIAFMKVIDDDDENSRELERLQGIAIDTETETLNELVKEGRITQSDFDNYMRYAERTQVYRQASLIRRIIMRIKVAILRRRVRVQTNASSSLDVQQNLKEISNIMRIVHYNVVKRLTKEANADNKLEIGTICDSYLMRSDNLTAANIFSNKTGHRNNVARIKLNALREQRHILNELVEDEEISEKTALKLREAINYDEMVLVDRLT</sequence>
<protein>
    <submittedName>
        <fullName evidence="12">Sodium, potassium, lithium and rubidium/H(+) antiporter</fullName>
    </submittedName>
</protein>
<comment type="subcellular location">
    <subcellularLocation>
        <location evidence="1">Cell membrane</location>
        <topology evidence="1">Multi-pass membrane protein</topology>
    </subcellularLocation>
</comment>
<dbReference type="GO" id="GO:0015386">
    <property type="term" value="F:potassium:proton antiporter activity"/>
    <property type="evidence" value="ECO:0007669"/>
    <property type="project" value="TreeGrafter"/>
</dbReference>
<reference evidence="12" key="1">
    <citation type="submission" date="2019-11" db="EMBL/GenBank/DDBJ databases">
        <authorList>
            <person name="Feng L."/>
        </authorList>
    </citation>
    <scope>NUCLEOTIDE SEQUENCE</scope>
    <source>
        <strain evidence="12">SsimulansLFYP27</strain>
    </source>
</reference>
<feature type="domain" description="Cation/H+ exchanger transmembrane" evidence="11">
    <location>
        <begin position="15"/>
        <end position="423"/>
    </location>
</feature>
<keyword evidence="5 10" id="KW-1133">Transmembrane helix</keyword>
<dbReference type="InterPro" id="IPR006153">
    <property type="entry name" value="Cation/H_exchanger_TM"/>
</dbReference>
<evidence type="ECO:0000256" key="10">
    <source>
        <dbReference type="SAM" id="Phobius"/>
    </source>
</evidence>
<keyword evidence="6" id="KW-0915">Sodium</keyword>
<keyword evidence="2" id="KW-0813">Transport</keyword>
<dbReference type="Pfam" id="PF00999">
    <property type="entry name" value="Na_H_Exchanger"/>
    <property type="match status" value="1"/>
</dbReference>
<proteinExistence type="predicted"/>
<feature type="transmembrane region" description="Helical" evidence="10">
    <location>
        <begin position="156"/>
        <end position="178"/>
    </location>
</feature>
<evidence type="ECO:0000256" key="6">
    <source>
        <dbReference type="ARBA" id="ARBA00023053"/>
    </source>
</evidence>
<evidence type="ECO:0000256" key="7">
    <source>
        <dbReference type="ARBA" id="ARBA00023065"/>
    </source>
</evidence>
<evidence type="ECO:0000256" key="4">
    <source>
        <dbReference type="ARBA" id="ARBA00022692"/>
    </source>
</evidence>
<dbReference type="GO" id="GO:0015385">
    <property type="term" value="F:sodium:proton antiporter activity"/>
    <property type="evidence" value="ECO:0007669"/>
    <property type="project" value="InterPro"/>
</dbReference>
<dbReference type="PANTHER" id="PTHR10110">
    <property type="entry name" value="SODIUM/HYDROGEN EXCHANGER"/>
    <property type="match status" value="1"/>
</dbReference>
<feature type="transmembrane region" description="Helical" evidence="10">
    <location>
        <begin position="114"/>
        <end position="135"/>
    </location>
</feature>
<dbReference type="Gene3D" id="6.10.140.1330">
    <property type="match status" value="1"/>
</dbReference>
<keyword evidence="9" id="KW-0739">Sodium transport</keyword>
<evidence type="ECO:0000256" key="2">
    <source>
        <dbReference type="ARBA" id="ARBA00022448"/>
    </source>
</evidence>
<evidence type="ECO:0000256" key="9">
    <source>
        <dbReference type="ARBA" id="ARBA00023201"/>
    </source>
</evidence>
<evidence type="ECO:0000256" key="3">
    <source>
        <dbReference type="ARBA" id="ARBA00022475"/>
    </source>
</evidence>
<feature type="transmembrane region" description="Helical" evidence="10">
    <location>
        <begin position="367"/>
        <end position="392"/>
    </location>
</feature>
<dbReference type="GO" id="GO:0098719">
    <property type="term" value="P:sodium ion import across plasma membrane"/>
    <property type="evidence" value="ECO:0007669"/>
    <property type="project" value="TreeGrafter"/>
</dbReference>
<evidence type="ECO:0000256" key="5">
    <source>
        <dbReference type="ARBA" id="ARBA00022989"/>
    </source>
</evidence>
<feature type="transmembrane region" description="Helical" evidence="10">
    <location>
        <begin position="6"/>
        <end position="24"/>
    </location>
</feature>
<dbReference type="PANTHER" id="PTHR10110:SF86">
    <property type="entry name" value="SODIUM_HYDROGEN EXCHANGER 7"/>
    <property type="match status" value="1"/>
</dbReference>
<dbReference type="GO" id="GO:0005886">
    <property type="term" value="C:plasma membrane"/>
    <property type="evidence" value="ECO:0007669"/>
    <property type="project" value="UniProtKB-SubCell"/>
</dbReference>
<feature type="transmembrane region" description="Helical" evidence="10">
    <location>
        <begin position="31"/>
        <end position="50"/>
    </location>
</feature>
<feature type="transmembrane region" description="Helical" evidence="10">
    <location>
        <begin position="240"/>
        <end position="256"/>
    </location>
</feature>
<evidence type="ECO:0000256" key="1">
    <source>
        <dbReference type="ARBA" id="ARBA00004651"/>
    </source>
</evidence>
<gene>
    <name evidence="12" type="primary">nhaK</name>
    <name evidence="12" type="ORF">SSLFYP27_00988</name>
</gene>
<feature type="transmembrane region" description="Helical" evidence="10">
    <location>
        <begin position="404"/>
        <end position="426"/>
    </location>
</feature>
<name>A0A6N3ARB7_STASI</name>
<keyword evidence="3" id="KW-1003">Cell membrane</keyword>
<keyword evidence="8 10" id="KW-0472">Membrane</keyword>
<dbReference type="GO" id="GO:0051453">
    <property type="term" value="P:regulation of intracellular pH"/>
    <property type="evidence" value="ECO:0007669"/>
    <property type="project" value="TreeGrafter"/>
</dbReference>
<feature type="transmembrane region" description="Helical" evidence="10">
    <location>
        <begin position="85"/>
        <end position="108"/>
    </location>
</feature>